<dbReference type="PANTHER" id="PTHR30143:SF0">
    <property type="entry name" value="2-KETO-4-PENTENOATE HYDRATASE"/>
    <property type="match status" value="1"/>
</dbReference>
<dbReference type="SUPFAM" id="SSF56529">
    <property type="entry name" value="FAH"/>
    <property type="match status" value="1"/>
</dbReference>
<evidence type="ECO:0000313" key="2">
    <source>
        <dbReference type="Proteomes" id="UP001501591"/>
    </source>
</evidence>
<evidence type="ECO:0000313" key="1">
    <source>
        <dbReference type="EMBL" id="GAA3935451.1"/>
    </source>
</evidence>
<dbReference type="EMBL" id="BAABCP010000001">
    <property type="protein sequence ID" value="GAA3935451.1"/>
    <property type="molecule type" value="Genomic_DNA"/>
</dbReference>
<dbReference type="RefSeq" id="WP_344818647.1">
    <property type="nucleotide sequence ID" value="NZ_BAABCP010000001.1"/>
</dbReference>
<dbReference type="Gene3D" id="3.90.850.10">
    <property type="entry name" value="Fumarylacetoacetase-like, C-terminal domain"/>
    <property type="match status" value="1"/>
</dbReference>
<dbReference type="InterPro" id="IPR036663">
    <property type="entry name" value="Fumarylacetoacetase_C_sf"/>
</dbReference>
<dbReference type="InterPro" id="IPR050772">
    <property type="entry name" value="Hydratase-Decarb/MhpD_sf"/>
</dbReference>
<keyword evidence="1" id="KW-0378">Hydrolase</keyword>
<keyword evidence="2" id="KW-1185">Reference proteome</keyword>
<dbReference type="PANTHER" id="PTHR30143">
    <property type="entry name" value="ACID HYDRATASE"/>
    <property type="match status" value="1"/>
</dbReference>
<reference evidence="2" key="1">
    <citation type="journal article" date="2019" name="Int. J. Syst. Evol. Microbiol.">
        <title>The Global Catalogue of Microorganisms (GCM) 10K type strain sequencing project: providing services to taxonomists for standard genome sequencing and annotation.</title>
        <authorList>
            <consortium name="The Broad Institute Genomics Platform"/>
            <consortium name="The Broad Institute Genome Sequencing Center for Infectious Disease"/>
            <person name="Wu L."/>
            <person name="Ma J."/>
        </authorList>
    </citation>
    <scope>NUCLEOTIDE SEQUENCE [LARGE SCALE GENOMIC DNA]</scope>
    <source>
        <strain evidence="2">JCM 17024</strain>
    </source>
</reference>
<protein>
    <submittedName>
        <fullName evidence="1">Fumarylacetoacetate hydrolase family protein</fullName>
    </submittedName>
</protein>
<dbReference type="Proteomes" id="UP001501591">
    <property type="component" value="Unassembled WGS sequence"/>
</dbReference>
<proteinExistence type="predicted"/>
<sequence>MTASLEAIAACAAVLDDAQLRAAPTAQLSQSGALDIHDAYRVQHALLARRTARGERIVGLKLGFTSRAKAVQMGVHELILGTLTDRMRIPDGGVFDPAAGIHPRIEPEVAYRMDRDGRITAVAPALEIIDSRYADFRFDLGDVVADNTSACAFVVGEWRSRAEAGPLGNRAVRLEIDGRIVQTGSTAAICGDPARARGAAERLAGAHGFGSNAGGILLAGAATEAVPVPARGVIEATVAGLGRVSVRTAEGAGR</sequence>
<organism evidence="1 2">
    <name type="scientific">Microbacterium soli</name>
    <dbReference type="NCBI Taxonomy" id="446075"/>
    <lineage>
        <taxon>Bacteria</taxon>
        <taxon>Bacillati</taxon>
        <taxon>Actinomycetota</taxon>
        <taxon>Actinomycetes</taxon>
        <taxon>Micrococcales</taxon>
        <taxon>Microbacteriaceae</taxon>
        <taxon>Microbacterium</taxon>
    </lineage>
</organism>
<dbReference type="GO" id="GO:0016787">
    <property type="term" value="F:hydrolase activity"/>
    <property type="evidence" value="ECO:0007669"/>
    <property type="project" value="UniProtKB-KW"/>
</dbReference>
<name>A0ABP7N4L6_9MICO</name>
<comment type="caution">
    <text evidence="1">The sequence shown here is derived from an EMBL/GenBank/DDBJ whole genome shotgun (WGS) entry which is preliminary data.</text>
</comment>
<gene>
    <name evidence="1" type="ORF">GCM10022383_12330</name>
</gene>
<accession>A0ABP7N4L6</accession>